<dbReference type="AlphaFoldDB" id="A0A1Q3DFU7"/>
<comment type="caution">
    <text evidence="2">The sequence shown here is derived from an EMBL/GenBank/DDBJ whole genome shotgun (WGS) entry which is preliminary data.</text>
</comment>
<dbReference type="SUPFAM" id="SSF81606">
    <property type="entry name" value="PP2C-like"/>
    <property type="match status" value="1"/>
</dbReference>
<dbReference type="EMBL" id="BDDD01007343">
    <property type="protein sequence ID" value="GAV91370.1"/>
    <property type="molecule type" value="Genomic_DNA"/>
</dbReference>
<dbReference type="Gene3D" id="3.60.40.10">
    <property type="entry name" value="PPM-type phosphatase domain"/>
    <property type="match status" value="1"/>
</dbReference>
<dbReference type="GO" id="GO:0004722">
    <property type="term" value="F:protein serine/threonine phosphatase activity"/>
    <property type="evidence" value="ECO:0007669"/>
    <property type="project" value="InterPro"/>
</dbReference>
<evidence type="ECO:0000259" key="1">
    <source>
        <dbReference type="PROSITE" id="PS51746"/>
    </source>
</evidence>
<organism evidence="2 3">
    <name type="scientific">Cephalotus follicularis</name>
    <name type="common">Albany pitcher plant</name>
    <dbReference type="NCBI Taxonomy" id="3775"/>
    <lineage>
        <taxon>Eukaryota</taxon>
        <taxon>Viridiplantae</taxon>
        <taxon>Streptophyta</taxon>
        <taxon>Embryophyta</taxon>
        <taxon>Tracheophyta</taxon>
        <taxon>Spermatophyta</taxon>
        <taxon>Magnoliopsida</taxon>
        <taxon>eudicotyledons</taxon>
        <taxon>Gunneridae</taxon>
        <taxon>Pentapetalae</taxon>
        <taxon>rosids</taxon>
        <taxon>fabids</taxon>
        <taxon>Oxalidales</taxon>
        <taxon>Cephalotaceae</taxon>
        <taxon>Cephalotus</taxon>
    </lineage>
</organism>
<dbReference type="InParanoid" id="A0A1Q3DFU7"/>
<accession>A0A1Q3DFU7</accession>
<sequence>MSYFWVSGDHDWKEWVISEPEVTFTTRSEEDECLILASDGLWDVMSNADIVKYARNELRRHRRLAKTGHISAPPAWHVSRQLLRKAFEAGSSDNIAVIVVDLKSPTIRHRHQL</sequence>
<proteinExistence type="predicted"/>
<dbReference type="Pfam" id="PF00481">
    <property type="entry name" value="PP2C"/>
    <property type="match status" value="1"/>
</dbReference>
<dbReference type="InterPro" id="IPR001932">
    <property type="entry name" value="PPM-type_phosphatase-like_dom"/>
</dbReference>
<evidence type="ECO:0000313" key="2">
    <source>
        <dbReference type="EMBL" id="GAV91370.1"/>
    </source>
</evidence>
<dbReference type="PANTHER" id="PTHR47992">
    <property type="entry name" value="PROTEIN PHOSPHATASE"/>
    <property type="match status" value="1"/>
</dbReference>
<gene>
    <name evidence="2" type="ORF">CFOL_v3_34766</name>
</gene>
<name>A0A1Q3DFU7_CEPFO</name>
<protein>
    <submittedName>
        <fullName evidence="2">PP2C domain-containing protein</fullName>
    </submittedName>
</protein>
<reference evidence="3" key="1">
    <citation type="submission" date="2016-04" db="EMBL/GenBank/DDBJ databases">
        <title>Cephalotus genome sequencing.</title>
        <authorList>
            <person name="Fukushima K."/>
            <person name="Hasebe M."/>
            <person name="Fang X."/>
        </authorList>
    </citation>
    <scope>NUCLEOTIDE SEQUENCE [LARGE SCALE GENOMIC DNA]</scope>
    <source>
        <strain evidence="3">cv. St1</strain>
    </source>
</reference>
<dbReference type="InterPro" id="IPR036457">
    <property type="entry name" value="PPM-type-like_dom_sf"/>
</dbReference>
<dbReference type="InterPro" id="IPR015655">
    <property type="entry name" value="PP2C"/>
</dbReference>
<evidence type="ECO:0000313" key="3">
    <source>
        <dbReference type="Proteomes" id="UP000187406"/>
    </source>
</evidence>
<feature type="domain" description="PPM-type phosphatase" evidence="1">
    <location>
        <begin position="1"/>
        <end position="102"/>
    </location>
</feature>
<dbReference type="STRING" id="3775.A0A1Q3DFU7"/>
<keyword evidence="3" id="KW-1185">Reference proteome</keyword>
<dbReference type="Proteomes" id="UP000187406">
    <property type="component" value="Unassembled WGS sequence"/>
</dbReference>
<dbReference type="OrthoDB" id="10264738at2759"/>
<dbReference type="CDD" id="cd00143">
    <property type="entry name" value="PP2Cc"/>
    <property type="match status" value="1"/>
</dbReference>
<dbReference type="PROSITE" id="PS51746">
    <property type="entry name" value="PPM_2"/>
    <property type="match status" value="1"/>
</dbReference>